<evidence type="ECO:0000256" key="1">
    <source>
        <dbReference type="ARBA" id="ARBA00022737"/>
    </source>
</evidence>
<dbReference type="Pfam" id="PF12796">
    <property type="entry name" value="Ank_2"/>
    <property type="match status" value="2"/>
</dbReference>
<protein>
    <submittedName>
        <fullName evidence="4">Ankyrin repeat domain-containing protein</fullName>
    </submittedName>
</protein>
<evidence type="ECO:0000313" key="4">
    <source>
        <dbReference type="EMBL" id="RLV60821.1"/>
    </source>
</evidence>
<gene>
    <name evidence="4" type="ORF">D5018_04975</name>
</gene>
<dbReference type="OrthoDB" id="6311013at2"/>
<dbReference type="SMART" id="SM00248">
    <property type="entry name" value="ANK"/>
    <property type="match status" value="10"/>
</dbReference>
<comment type="caution">
    <text evidence="4">The sequence shown here is derived from an EMBL/GenBank/DDBJ whole genome shotgun (WGS) entry which is preliminary data.</text>
</comment>
<organism evidence="4 5">
    <name type="scientific">Parashewanella curva</name>
    <dbReference type="NCBI Taxonomy" id="2338552"/>
    <lineage>
        <taxon>Bacteria</taxon>
        <taxon>Pseudomonadati</taxon>
        <taxon>Pseudomonadota</taxon>
        <taxon>Gammaproteobacteria</taxon>
        <taxon>Alteromonadales</taxon>
        <taxon>Shewanellaceae</taxon>
        <taxon>Parashewanella</taxon>
    </lineage>
</organism>
<dbReference type="InterPro" id="IPR002110">
    <property type="entry name" value="Ankyrin_rpt"/>
</dbReference>
<keyword evidence="5" id="KW-1185">Reference proteome</keyword>
<dbReference type="GO" id="GO:0005737">
    <property type="term" value="C:cytoplasm"/>
    <property type="evidence" value="ECO:0007669"/>
    <property type="project" value="TreeGrafter"/>
</dbReference>
<dbReference type="Proteomes" id="UP000281474">
    <property type="component" value="Unassembled WGS sequence"/>
</dbReference>
<dbReference type="InterPro" id="IPR036770">
    <property type="entry name" value="Ankyrin_rpt-contain_sf"/>
</dbReference>
<dbReference type="PANTHER" id="PTHR24198:SF165">
    <property type="entry name" value="ANKYRIN REPEAT-CONTAINING PROTEIN-RELATED"/>
    <property type="match status" value="1"/>
</dbReference>
<dbReference type="PROSITE" id="PS50297">
    <property type="entry name" value="ANK_REP_REGION"/>
    <property type="match status" value="2"/>
</dbReference>
<name>A0A3L8PZN9_9GAMM</name>
<dbReference type="PROSITE" id="PS50088">
    <property type="entry name" value="ANK_REPEAT"/>
    <property type="match status" value="2"/>
</dbReference>
<evidence type="ECO:0000313" key="5">
    <source>
        <dbReference type="Proteomes" id="UP000281474"/>
    </source>
</evidence>
<sequence>MATVSSDTTSVRISPVELGNMAEKYDESQFDRIPQAITNQLIVLNSLISIQPLLNDINQLDGSIVQNYDWQCAMLIMLKELKDCLFTHKNTPNSWQLTNSQINFLFCFVYQPQCAVMLLLGVKKGLDLNSVISSITGLGTPIHSLAEIELILHITSTAPIASSEIPYTIQMGLSIPQKTKNGIDRMITIHEELQSYIARNSLNDVVYEQEQSRLQLESLWKCNQQLWQLLSETTVAAIMDSFTTMLSQYQAFPFCLTTIKQVVKTFLSEKGNENEMEMAQWLNSKECSSLTNDEREVISPLALSKDTVLSWIRLSLKWKQLINITLFLRQHPEAIHLSTCEDITAWLDKEPNNPELQCTLLFACCQCGDKEHLSYLINELPNWQSFKGLGDQSLLHHACYHDQQAIISDLLQAEHYIDVVDAKGYTPLHYAVKQGNLDCVKRLMAHGACCEQYVENTKQTIFHIAVETGQDHVLAWLLTQKNLESTIISFDAKGFSPAHLAAKLGNKKALILLCFKPLTPLQLNVQTLSQSGHNLMHIAIYFEHQEIIDLLWDKGLRTIETGKKNLLMLATQAKLPSLIHRLMNHNPGFMQAALLTNGVTPLHIAAQNNDYESLAALLSYDIAIAKINQAASMTLLLNVNQHTISISGQVTPLHLAIANHSNSALQLLLSIRMSGSTRRALNCNLSLKDEHNCYPIHIAALTANQVAIKKLLDNDVYIMARLELRVDETTVELYTPWGIAEKYWPTSKSRMLKKLFKEYLQTKEGHQDLPNSKISMLCPDTKKGSEQIPFVGRRRIPRRLT</sequence>
<keyword evidence="2 3" id="KW-0040">ANK repeat</keyword>
<proteinExistence type="predicted"/>
<evidence type="ECO:0000256" key="3">
    <source>
        <dbReference type="PROSITE-ProRule" id="PRU00023"/>
    </source>
</evidence>
<dbReference type="EMBL" id="QZEI01000011">
    <property type="protein sequence ID" value="RLV60821.1"/>
    <property type="molecule type" value="Genomic_DNA"/>
</dbReference>
<evidence type="ECO:0000256" key="2">
    <source>
        <dbReference type="ARBA" id="ARBA00023043"/>
    </source>
</evidence>
<dbReference type="AlphaFoldDB" id="A0A3L8PZN9"/>
<dbReference type="RefSeq" id="WP_121837904.1">
    <property type="nucleotide sequence ID" value="NZ_ML014760.1"/>
</dbReference>
<reference evidence="4 5" key="1">
    <citation type="submission" date="2018-09" db="EMBL/GenBank/DDBJ databases">
        <title>Phylogeny of the Shewanellaceae, and recommendation for two new genera, Pseudoshewanella and Parashewanella.</title>
        <authorList>
            <person name="Wang G."/>
        </authorList>
    </citation>
    <scope>NUCLEOTIDE SEQUENCE [LARGE SCALE GENOMIC DNA]</scope>
    <source>
        <strain evidence="4 5">C51</strain>
    </source>
</reference>
<feature type="repeat" description="ANK" evidence="3">
    <location>
        <begin position="423"/>
        <end position="448"/>
    </location>
</feature>
<dbReference type="Gene3D" id="1.25.40.20">
    <property type="entry name" value="Ankyrin repeat-containing domain"/>
    <property type="match status" value="2"/>
</dbReference>
<dbReference type="PANTHER" id="PTHR24198">
    <property type="entry name" value="ANKYRIN REPEAT AND PROTEIN KINASE DOMAIN-CONTAINING PROTEIN"/>
    <property type="match status" value="1"/>
</dbReference>
<keyword evidence="1" id="KW-0677">Repeat</keyword>
<accession>A0A3L8PZN9</accession>
<feature type="repeat" description="ANK" evidence="3">
    <location>
        <begin position="597"/>
        <end position="629"/>
    </location>
</feature>
<dbReference type="SUPFAM" id="SSF48403">
    <property type="entry name" value="Ankyrin repeat"/>
    <property type="match status" value="2"/>
</dbReference>